<feature type="transmembrane region" description="Helical" evidence="2">
    <location>
        <begin position="397"/>
        <end position="418"/>
    </location>
</feature>
<keyword evidence="5" id="KW-1185">Reference proteome</keyword>
<dbReference type="AlphaFoldDB" id="A0AAN7ELA5"/>
<evidence type="ECO:0000259" key="3">
    <source>
        <dbReference type="Pfam" id="PF13962"/>
    </source>
</evidence>
<evidence type="ECO:0000256" key="1">
    <source>
        <dbReference type="PROSITE-ProRule" id="PRU00023"/>
    </source>
</evidence>
<dbReference type="PANTHER" id="PTHR24128">
    <property type="entry name" value="HOMEOBOX PROTEIN WARIAI"/>
    <property type="match status" value="1"/>
</dbReference>
<dbReference type="Pfam" id="PF13962">
    <property type="entry name" value="PGG"/>
    <property type="match status" value="1"/>
</dbReference>
<dbReference type="Pfam" id="PF12796">
    <property type="entry name" value="Ank_2"/>
    <property type="match status" value="1"/>
</dbReference>
<keyword evidence="2" id="KW-0812">Transmembrane</keyword>
<reference evidence="4 5" key="1">
    <citation type="journal article" date="2023" name="G3 (Bethesda)">
        <title>A haplotype-resolved chromosome-scale genome for Quercus rubra L. provides insights into the genetics of adaptive traits for red oak species.</title>
        <authorList>
            <person name="Kapoor B."/>
            <person name="Jenkins J."/>
            <person name="Schmutz J."/>
            <person name="Zhebentyayeva T."/>
            <person name="Kuelheim C."/>
            <person name="Coggeshall M."/>
            <person name="Heim C."/>
            <person name="Lasky J.R."/>
            <person name="Leites L."/>
            <person name="Islam-Faridi N."/>
            <person name="Romero-Severson J."/>
            <person name="DeLeo V.L."/>
            <person name="Lucas S.M."/>
            <person name="Lazic D."/>
            <person name="Gailing O."/>
            <person name="Carlson J."/>
            <person name="Staton M."/>
        </authorList>
    </citation>
    <scope>NUCLEOTIDE SEQUENCE [LARGE SCALE GENOMIC DNA]</scope>
    <source>
        <strain evidence="4">Pseudo-F2</strain>
    </source>
</reference>
<evidence type="ECO:0000256" key="2">
    <source>
        <dbReference type="SAM" id="Phobius"/>
    </source>
</evidence>
<evidence type="ECO:0000313" key="5">
    <source>
        <dbReference type="Proteomes" id="UP001324115"/>
    </source>
</evidence>
<dbReference type="PROSITE" id="PS50297">
    <property type="entry name" value="ANK_REP_REGION"/>
    <property type="match status" value="2"/>
</dbReference>
<dbReference type="Proteomes" id="UP001324115">
    <property type="component" value="Unassembled WGS sequence"/>
</dbReference>
<name>A0AAN7ELA5_QUERU</name>
<organism evidence="4 5">
    <name type="scientific">Quercus rubra</name>
    <name type="common">Northern red oak</name>
    <name type="synonym">Quercus borealis</name>
    <dbReference type="NCBI Taxonomy" id="3512"/>
    <lineage>
        <taxon>Eukaryota</taxon>
        <taxon>Viridiplantae</taxon>
        <taxon>Streptophyta</taxon>
        <taxon>Embryophyta</taxon>
        <taxon>Tracheophyta</taxon>
        <taxon>Spermatophyta</taxon>
        <taxon>Magnoliopsida</taxon>
        <taxon>eudicotyledons</taxon>
        <taxon>Gunneridae</taxon>
        <taxon>Pentapetalae</taxon>
        <taxon>rosids</taxon>
        <taxon>fabids</taxon>
        <taxon>Fagales</taxon>
        <taxon>Fagaceae</taxon>
        <taxon>Quercus</taxon>
    </lineage>
</organism>
<dbReference type="SMART" id="SM00248">
    <property type="entry name" value="ANK"/>
    <property type="match status" value="4"/>
</dbReference>
<accession>A0AAN7ELA5</accession>
<dbReference type="Gene3D" id="1.25.40.20">
    <property type="entry name" value="Ankyrin repeat-containing domain"/>
    <property type="match status" value="1"/>
</dbReference>
<feature type="transmembrane region" description="Helical" evidence="2">
    <location>
        <begin position="302"/>
        <end position="320"/>
    </location>
</feature>
<dbReference type="EMBL" id="JAXUIC010000009">
    <property type="protein sequence ID" value="KAK4573828.1"/>
    <property type="molecule type" value="Genomic_DNA"/>
</dbReference>
<comment type="caution">
    <text evidence="4">The sequence shown here is derived from an EMBL/GenBank/DDBJ whole genome shotgun (WGS) entry which is preliminary data.</text>
</comment>
<feature type="domain" description="PGG" evidence="3">
    <location>
        <begin position="298"/>
        <end position="416"/>
    </location>
</feature>
<evidence type="ECO:0000313" key="4">
    <source>
        <dbReference type="EMBL" id="KAK4573828.1"/>
    </source>
</evidence>
<gene>
    <name evidence="4" type="ORF">RGQ29_031682</name>
</gene>
<dbReference type="InterPro" id="IPR026961">
    <property type="entry name" value="PGG_dom"/>
</dbReference>
<keyword evidence="1" id="KW-0040">ANK repeat</keyword>
<feature type="repeat" description="ANK" evidence="1">
    <location>
        <begin position="85"/>
        <end position="112"/>
    </location>
</feature>
<dbReference type="InterPro" id="IPR036770">
    <property type="entry name" value="Ankyrin_rpt-contain_sf"/>
</dbReference>
<keyword evidence="2" id="KW-1133">Transmembrane helix</keyword>
<dbReference type="PANTHER" id="PTHR24128:SF86">
    <property type="entry name" value="ALPHA-LATROTOXIN-LHE1A-LIKE"/>
    <property type="match status" value="1"/>
</dbReference>
<feature type="transmembrane region" description="Helical" evidence="2">
    <location>
        <begin position="368"/>
        <end position="390"/>
    </location>
</feature>
<dbReference type="SUPFAM" id="SSF48403">
    <property type="entry name" value="Ankyrin repeat"/>
    <property type="match status" value="1"/>
</dbReference>
<feature type="repeat" description="ANK" evidence="1">
    <location>
        <begin position="200"/>
        <end position="224"/>
    </location>
</feature>
<dbReference type="PROSITE" id="PS50088">
    <property type="entry name" value="ANK_REPEAT"/>
    <property type="match status" value="2"/>
</dbReference>
<keyword evidence="2" id="KW-0472">Membrane</keyword>
<dbReference type="InterPro" id="IPR002110">
    <property type="entry name" value="Ankyrin_rpt"/>
</dbReference>
<feature type="transmembrane region" description="Helical" evidence="2">
    <location>
        <begin position="424"/>
        <end position="445"/>
    </location>
</feature>
<proteinExistence type="predicted"/>
<sequence length="475" mass="54296">MEDERVEKLNQAARIERLNQAALGGYINDFYNLIKEDVKILEHIDELPFVETPLHKVASARETHIPFAMEMLRLKPSFVRKLNPDGLSPIHVALLNGKTQVVHWLLKVDGDLVRVKGREGMTPLHDAAATEDHLDLLVKFLKVCPDSIEDVTIRNETALHVAVKCKKLEAFKHLVEWVRQNKSKKTMLWKRKILNWKDEEGNTVLYVAVSTNQPKAVRLLLDSGPSGVDINAKNLEDHTAGDILVKRQQVEYSISSMEMTEMLQRAEVTKCARYLLSIVLTLEEIRLLQVDKWAKISDDRRNVLLVVATLLMTVTYQGLLSPPGGLWQDDYNPGSNMPNATKPDYRSLNETAPYLQNIAGTAIGVRFYFFWVFLLTNTLTFMLSYTIVLLVIPSGYFILRIALGSLSLCYVASMAVIFPIYFLYTYALVLVILFFFLLFTHYLYLQYAFVSKGIIEVRVRPNAILECYLYFNKVV</sequence>
<protein>
    <recommendedName>
        <fullName evidence="3">PGG domain-containing protein</fullName>
    </recommendedName>
</protein>